<accession>A0A9D4IL80</accession>
<feature type="region of interest" description="Disordered" evidence="1">
    <location>
        <begin position="750"/>
        <end position="886"/>
    </location>
</feature>
<proteinExistence type="predicted"/>
<feature type="compositionally biased region" description="Basic and acidic residues" evidence="1">
    <location>
        <begin position="554"/>
        <end position="631"/>
    </location>
</feature>
<dbReference type="Proteomes" id="UP000828390">
    <property type="component" value="Unassembled WGS sequence"/>
</dbReference>
<feature type="compositionally biased region" description="Polar residues" evidence="1">
    <location>
        <begin position="1847"/>
        <end position="1858"/>
    </location>
</feature>
<gene>
    <name evidence="2" type="ORF">DPMN_178215</name>
</gene>
<feature type="region of interest" description="Disordered" evidence="1">
    <location>
        <begin position="1840"/>
        <end position="1889"/>
    </location>
</feature>
<feature type="compositionally biased region" description="Basic and acidic residues" evidence="1">
    <location>
        <begin position="996"/>
        <end position="1023"/>
    </location>
</feature>
<comment type="caution">
    <text evidence="2">The sequence shown here is derived from an EMBL/GenBank/DDBJ whole genome shotgun (WGS) entry which is preliminary data.</text>
</comment>
<sequence length="2693" mass="302056">MDLPDPTKVNPMLSKSSQKDYRHNHSTVKSPLLPTPIVKKATIPPAMDNLRKMSISHTDVIEINSDNEVTVVKGYNENTSNKDSLKHMNQAREFQCTKNQYGKKVDKLSCQSHDVSTFASLKPKCSEEYSHTGDEQIKEKSKFVKEHTPNSNVLLISTQVEKDVFEYSHKRQHKVLVRKPSIDNMNANSNVKEGRGVINKKPNDVCSIYESKLPVVVEYGHGSAAGILSNNVLHGSDKQPKIFSQHTPLICDVGLKMNCSNKELDVSLRSVSTPVSEFNSKAVDDEAKKRQLELNAALLALQETIQKVGQALKINKVPEVNSSPASDNKSFDNILSQKSSTLTINGKEDYIEKVDKEDNAMSLIEDSEMDNGPGEHEDEICVTNKVDMASNSAVNDTAALETNGRQGKPVTDKTNCMSQEITPVDTTKPISLKRQTSNESVGMAEMTCTETKQTANVAENINFDSHNVNDTNKSSDGKIEYKTYKEWKTAKMAQEAKVKGSSSVENERNQETRSKGVESVRENGGSSKSFPKYHREEMVSSRAATDASKYSHSKSNDHRRETERRVDHERRKKSYDDIRDHSLSGRRRESQEHERDHRRQNKRNDGDASKKAESSVLKRDINPEEGCDSRKTNQTNQASHKPVRHFSNFLDELRDSQSAEEHSDTRSSIKVNESNLVKKEAVVGEQFIQTLVAKRGAYASYLSDESSSAEKSTLSIADKSTVIKAENISHVKSGNENIQFKETKIIVEKHSDESIKHDSKQDLNEKETNIKGDINVRDRKDRKSSSEGKLHTKNSGKGDKHEKYKIGEKEESNQTDLPLSKPTKKIARDVNSSPCGQIKKQCSLNLGKEKATTDPVRNDKKDNVGSNMKLESSVDPSTPERVFDSDSSLNDFDLKTSIPLSKQWNRCISKSEGQIKTENRSDIAKKLVVKLVDLKDNQQFKDKLFFFDKCISNTKHEQLLSAQNVNNTADLNSQKGHELKQHDERNVRHSQISAHKFVEHKENDKTRKHDKSKDGNKVYELEEKETHDKGLNIVVKHATEIEMTDKSDKTIRYSDSNNSRKRQKSSSESKSSSSSLKKNQSSYLSESQKHQQKGKEKDTGSKESKKIDEDQMRSITQKKGEVNERNMFSSDSDDDSQSSIFAKINSFLNRDRRKLLLKKTTQKDRKPYTSEISLKASNIFQSDDNVSETSSSDIEVDSKKFNKESPKLHSVKHLKRINDKTVWKGTVLKFPNIKIENLNENSMKELSKKLRKGENSVSKKNINKSLEEDKSSDVLNSDFEINIVEESDHSDEVNILVDAQSNSSKHVSTSSEISFISSPEISMFTGSEIDCTDRNVFEMLGLPETTVDVYQDENANLQCYTAVPNTTENESATAPANSGKTGLNNAATFKVCIQTIANRDTFDMQGRKTKTNKTSKTLSETNLVSLPSISNNAINSGDKLKTINMADNFRNSDADVIITKPQLNRVDSNATTMSETSVSTVDDAGYVEIDNGSSVEMGLEYNIEEQDETVLGALENALCEHFEMEDEELEYDSNQNMVEHTGDSYTLNETIKDSSFVSDGSSNEYQNSTSIVGCKEELQIASTHNSTENNCPNGISCDDNNKMNVPLTRKNIFKKNDDKNSQHENNPEEILISADFGEVKRSNTCTTLHSDIDAIMGESSSILLDESGDEGDIEDNVPILNLVVPLSDDEDFSQSQDLFADIEKHFDKDIEKHVDKDIKTSKDDIKGKQSSADLSKTELQTQNDDCPNQKEDGNPLEQGIAGYPTRIINDNVEFHAGNNTPETDQNMHEFAEGQFDIEVKDEPVWLKFGYTQEPDTIFLSDTDDDLIMSISQPVINLVSSDEESHNGTRSTKNATESQGFVVKVKQEKDGLSGDSQTRKTYGENDVENFSDDWSDEGSDFDPDDIFNPSQSLLYTSKITDDDNESNISSDEDIFLSQVPKESAVYKQELKTEEPCLDMHNYDSDEKNDFESEDDDFLVDALMSVQQKKVINAAVGMKDITDGEKLKVFTKKEYNKTIILDESNAQIDGDEISDNEMPVFDYHSEHFFQSDTIKSCDENESSGVHINEVNRTTAENKYDKNINSGEITSTLTNQNIDDITDLSRWKEIVQEEVNKNKISSTCTKDHELSDIELSDYEFDDPQKAAYIQDTQVETKRRFLSGNIELSFSSFSDEENKDLYSETTQVIPETLSGKDNYAVDHFYVQTQVDSSWKGKKYSNRLKPFTDTDENTFNAEKYCSQIKTDSLKENNAYEISTQINKHLDVSHNISTGIDLRKQDLKKAYNTPTLMDDLVFTSDEDSRGSAGSKQSDRTTNSSKKKNVEKGYNTQTQIDDLVLSSDENHRESDASKPGKLTVSNLATGGKYVTATQVKNTSDNDDDPYSAATQIDVTEHDLLDEDNDEKYFNATQIDSDGDTIKVDKRDHYDERYFDATQIDSGEDENTMNDNNYYTYGMETQVINISDSNSESSADGWVETQLDDDLDLDDLPDVGDGMNPYQIATQAVTMEAVIDKQVEPTSDVAPSASQLKRSRSEIQSESSEQSTATAKKPRLSLSSKRSVCFTEPQKIKSIAEKWASGVLVGKSGNSLNSTSTSGTAKTIEGNYVTMLDATKASMWLSKKVISTKEGFKIGKGKAGRKKRGESVEDKLKAKMAEARSQLKERNMHTKVNPGIIPDKHRHREIPSTGTIVCYKGVFSF</sequence>
<keyword evidence="3" id="KW-1185">Reference proteome</keyword>
<feature type="compositionally biased region" description="Polar residues" evidence="1">
    <location>
        <begin position="1729"/>
        <end position="1746"/>
    </location>
</feature>
<feature type="compositionally biased region" description="Basic and acidic residues" evidence="1">
    <location>
        <begin position="1864"/>
        <end position="1882"/>
    </location>
</feature>
<dbReference type="EMBL" id="JAIWYP010000009">
    <property type="protein sequence ID" value="KAH3776782.1"/>
    <property type="molecule type" value="Genomic_DNA"/>
</dbReference>
<feature type="compositionally biased region" description="Polar residues" evidence="1">
    <location>
        <begin position="2301"/>
        <end position="2313"/>
    </location>
</feature>
<feature type="compositionally biased region" description="Basic and acidic residues" evidence="1">
    <location>
        <begin position="847"/>
        <end position="863"/>
    </location>
</feature>
<feature type="compositionally biased region" description="Low complexity" evidence="1">
    <location>
        <begin position="2530"/>
        <end position="2539"/>
    </location>
</feature>
<feature type="compositionally biased region" description="Polar residues" evidence="1">
    <location>
        <begin position="830"/>
        <end position="844"/>
    </location>
</feature>
<name>A0A9D4IL80_DREPO</name>
<protein>
    <submittedName>
        <fullName evidence="2">Uncharacterized protein</fullName>
    </submittedName>
</protein>
<evidence type="ECO:0000313" key="2">
    <source>
        <dbReference type="EMBL" id="KAH3776782.1"/>
    </source>
</evidence>
<feature type="compositionally biased region" description="Basic and acidic residues" evidence="1">
    <location>
        <begin position="505"/>
        <end position="521"/>
    </location>
</feature>
<feature type="region of interest" description="Disordered" evidence="1">
    <location>
        <begin position="493"/>
        <end position="673"/>
    </location>
</feature>
<feature type="compositionally biased region" description="Basic and acidic residues" evidence="1">
    <location>
        <begin position="975"/>
        <end position="987"/>
    </location>
</feature>
<feature type="region of interest" description="Disordered" evidence="1">
    <location>
        <begin position="1047"/>
        <end position="1136"/>
    </location>
</feature>
<evidence type="ECO:0000313" key="3">
    <source>
        <dbReference type="Proteomes" id="UP000828390"/>
    </source>
</evidence>
<organism evidence="2 3">
    <name type="scientific">Dreissena polymorpha</name>
    <name type="common">Zebra mussel</name>
    <name type="synonym">Mytilus polymorpha</name>
    <dbReference type="NCBI Taxonomy" id="45954"/>
    <lineage>
        <taxon>Eukaryota</taxon>
        <taxon>Metazoa</taxon>
        <taxon>Spiralia</taxon>
        <taxon>Lophotrochozoa</taxon>
        <taxon>Mollusca</taxon>
        <taxon>Bivalvia</taxon>
        <taxon>Autobranchia</taxon>
        <taxon>Heteroconchia</taxon>
        <taxon>Euheterodonta</taxon>
        <taxon>Imparidentia</taxon>
        <taxon>Neoheterodontei</taxon>
        <taxon>Myida</taxon>
        <taxon>Dreissenoidea</taxon>
        <taxon>Dreissenidae</taxon>
        <taxon>Dreissena</taxon>
    </lineage>
</organism>
<feature type="region of interest" description="Disordered" evidence="1">
    <location>
        <begin position="2511"/>
        <end position="2547"/>
    </location>
</feature>
<feature type="region of interest" description="Disordered" evidence="1">
    <location>
        <begin position="1"/>
        <end position="31"/>
    </location>
</feature>
<feature type="compositionally biased region" description="Polar residues" evidence="1">
    <location>
        <begin position="864"/>
        <end position="876"/>
    </location>
</feature>
<feature type="compositionally biased region" description="Basic and acidic residues" evidence="1">
    <location>
        <begin position="750"/>
        <end position="812"/>
    </location>
</feature>
<feature type="compositionally biased region" description="Basic and acidic residues" evidence="1">
    <location>
        <begin position="1087"/>
        <end position="1124"/>
    </location>
</feature>
<feature type="region of interest" description="Disordered" evidence="1">
    <location>
        <begin position="975"/>
        <end position="1023"/>
    </location>
</feature>
<feature type="region of interest" description="Disordered" evidence="1">
    <location>
        <begin position="1721"/>
        <end position="1756"/>
    </location>
</feature>
<feature type="compositionally biased region" description="Low complexity" evidence="1">
    <location>
        <begin position="1066"/>
        <end position="1085"/>
    </location>
</feature>
<feature type="region of interest" description="Disordered" evidence="1">
    <location>
        <begin position="2292"/>
        <end position="2354"/>
    </location>
</feature>
<reference evidence="2" key="2">
    <citation type="submission" date="2020-11" db="EMBL/GenBank/DDBJ databases">
        <authorList>
            <person name="McCartney M.A."/>
            <person name="Auch B."/>
            <person name="Kono T."/>
            <person name="Mallez S."/>
            <person name="Becker A."/>
            <person name="Gohl D.M."/>
            <person name="Silverstein K.A.T."/>
            <person name="Koren S."/>
            <person name="Bechman K.B."/>
            <person name="Herman A."/>
            <person name="Abrahante J.E."/>
            <person name="Garbe J."/>
        </authorList>
    </citation>
    <scope>NUCLEOTIDE SEQUENCE</scope>
    <source>
        <strain evidence="2">Duluth1</strain>
        <tissue evidence="2">Whole animal</tissue>
    </source>
</reference>
<evidence type="ECO:0000256" key="1">
    <source>
        <dbReference type="SAM" id="MobiDB-lite"/>
    </source>
</evidence>
<reference evidence="2" key="1">
    <citation type="journal article" date="2019" name="bioRxiv">
        <title>The Genome of the Zebra Mussel, Dreissena polymorpha: A Resource for Invasive Species Research.</title>
        <authorList>
            <person name="McCartney M.A."/>
            <person name="Auch B."/>
            <person name="Kono T."/>
            <person name="Mallez S."/>
            <person name="Zhang Y."/>
            <person name="Obille A."/>
            <person name="Becker A."/>
            <person name="Abrahante J.E."/>
            <person name="Garbe J."/>
            <person name="Badalamenti J.P."/>
            <person name="Herman A."/>
            <person name="Mangelson H."/>
            <person name="Liachko I."/>
            <person name="Sullivan S."/>
            <person name="Sone E.D."/>
            <person name="Koren S."/>
            <person name="Silverstein K.A.T."/>
            <person name="Beckman K.B."/>
            <person name="Gohl D.M."/>
        </authorList>
    </citation>
    <scope>NUCLEOTIDE SEQUENCE</scope>
    <source>
        <strain evidence="2">Duluth1</strain>
        <tissue evidence="2">Whole animal</tissue>
    </source>
</reference>
<feature type="compositionally biased region" description="Basic and acidic residues" evidence="1">
    <location>
        <begin position="2337"/>
        <end position="2347"/>
    </location>
</feature>
<feature type="compositionally biased region" description="Basic and acidic residues" evidence="1">
    <location>
        <begin position="651"/>
        <end position="667"/>
    </location>
</feature>